<accession>A0AAJ0CMN3</accession>
<dbReference type="GO" id="GO:0005778">
    <property type="term" value="C:peroxisomal membrane"/>
    <property type="evidence" value="ECO:0007669"/>
    <property type="project" value="TreeGrafter"/>
</dbReference>
<keyword evidence="2" id="KW-1185">Reference proteome</keyword>
<dbReference type="EMBL" id="JASWJB010000118">
    <property type="protein sequence ID" value="KAK2596178.1"/>
    <property type="molecule type" value="Genomic_DNA"/>
</dbReference>
<organism evidence="1 2">
    <name type="scientific">Conoideocrella luteorostrata</name>
    <dbReference type="NCBI Taxonomy" id="1105319"/>
    <lineage>
        <taxon>Eukaryota</taxon>
        <taxon>Fungi</taxon>
        <taxon>Dikarya</taxon>
        <taxon>Ascomycota</taxon>
        <taxon>Pezizomycotina</taxon>
        <taxon>Sordariomycetes</taxon>
        <taxon>Hypocreomycetidae</taxon>
        <taxon>Hypocreales</taxon>
        <taxon>Clavicipitaceae</taxon>
        <taxon>Conoideocrella</taxon>
    </lineage>
</organism>
<gene>
    <name evidence="1" type="ORF">QQS21_006383</name>
</gene>
<reference evidence="1" key="1">
    <citation type="submission" date="2023-06" db="EMBL/GenBank/DDBJ databases">
        <title>Conoideocrella luteorostrata (Hypocreales: Clavicipitaceae), a potential biocontrol fungus for elongate hemlock scale in United States Christmas tree production areas.</title>
        <authorList>
            <person name="Barrett H."/>
            <person name="Lovett B."/>
            <person name="Macias A.M."/>
            <person name="Stajich J.E."/>
            <person name="Kasson M.T."/>
        </authorList>
    </citation>
    <scope>NUCLEOTIDE SEQUENCE</scope>
    <source>
        <strain evidence="1">ARSEF 14590</strain>
    </source>
</reference>
<name>A0AAJ0CMN3_9HYPO</name>
<evidence type="ECO:0000313" key="1">
    <source>
        <dbReference type="EMBL" id="KAK2596178.1"/>
    </source>
</evidence>
<dbReference type="Proteomes" id="UP001251528">
    <property type="component" value="Unassembled WGS sequence"/>
</dbReference>
<comment type="caution">
    <text evidence="1">The sequence shown here is derived from an EMBL/GenBank/DDBJ whole genome shotgun (WGS) entry which is preliminary data.</text>
</comment>
<protein>
    <recommendedName>
        <fullName evidence="3">Peroxisomal membrane protein 4</fullName>
    </recommendedName>
</protein>
<dbReference type="PANTHER" id="PTHR15460:SF3">
    <property type="entry name" value="PEROXISOMAL MEMBRANE PROTEIN 4"/>
    <property type="match status" value="1"/>
</dbReference>
<dbReference type="AlphaFoldDB" id="A0AAJ0CMN3"/>
<dbReference type="InterPro" id="IPR019531">
    <property type="entry name" value="Pmp4"/>
</dbReference>
<sequence>MATSLEALKGALERIVLDPRYHDLLSLLKTARNGAVYGTKVRFPHALVSGTFRQKVALVFRATKKHAMNLARFATIYKLTTLALKYYGPNQGKEGLFPPSPSPGLPPPGPYDSFIGGLLGGYVVFGQRSKRNGKISSVSQQIVIYIFARVALALARIAVKPGHGFPGVSKEPLSSQISYYAWPAFASVSWGMVMLLFKTHPEDLQSSLRSSMTYIYKDCDDWDSLRTLLWHNK</sequence>
<proteinExistence type="predicted"/>
<evidence type="ECO:0008006" key="3">
    <source>
        <dbReference type="Google" id="ProtNLM"/>
    </source>
</evidence>
<dbReference type="PANTHER" id="PTHR15460">
    <property type="entry name" value="PEROXISOMAL MEMBRANE PROTEIN 4"/>
    <property type="match status" value="1"/>
</dbReference>
<evidence type="ECO:0000313" key="2">
    <source>
        <dbReference type="Proteomes" id="UP001251528"/>
    </source>
</evidence>